<evidence type="ECO:0000313" key="2">
    <source>
        <dbReference type="EMBL" id="MFA9950707.1"/>
    </source>
</evidence>
<dbReference type="SMART" id="SM00450">
    <property type="entry name" value="RHOD"/>
    <property type="match status" value="1"/>
</dbReference>
<dbReference type="SUPFAM" id="SSF52821">
    <property type="entry name" value="Rhodanese/Cell cycle control phosphatase"/>
    <property type="match status" value="1"/>
</dbReference>
<comment type="caution">
    <text evidence="2">The sequence shown here is derived from an EMBL/GenBank/DDBJ whole genome shotgun (WGS) entry which is preliminary data.</text>
</comment>
<name>A0ABV4UGE9_9RHOO</name>
<protein>
    <submittedName>
        <fullName evidence="2">Rhodanese-like domain-containing protein</fullName>
    </submittedName>
</protein>
<dbReference type="CDD" id="cd00158">
    <property type="entry name" value="RHOD"/>
    <property type="match status" value="1"/>
</dbReference>
<dbReference type="PANTHER" id="PTHR44086:SF13">
    <property type="entry name" value="THIOSULFATE SULFURTRANSFERASE PSPE"/>
    <property type="match status" value="1"/>
</dbReference>
<gene>
    <name evidence="2" type="ORF">ABCS64_10325</name>
</gene>
<dbReference type="InterPro" id="IPR036873">
    <property type="entry name" value="Rhodanese-like_dom_sf"/>
</dbReference>
<reference evidence="3" key="1">
    <citation type="submission" date="2024-06" db="EMBL/GenBank/DDBJ databases">
        <title>Radixoralia hellwigii gen. nov., sp nov., isolated from a root canal in the human oral cavity.</title>
        <authorList>
            <person name="Bartsch S."/>
            <person name="Wittmer A."/>
            <person name="Schulz A.-K."/>
            <person name="Neumann-Schaal M."/>
            <person name="Wolf J."/>
            <person name="Gronow S."/>
            <person name="Tennert C."/>
            <person name="Haecker G."/>
            <person name="Cieplik F."/>
            <person name="Al-Ahmad A."/>
        </authorList>
    </citation>
    <scope>NUCLEOTIDE SEQUENCE [LARGE SCALE GENOMIC DNA]</scope>
    <source>
        <strain evidence="3">Wk13</strain>
    </source>
</reference>
<feature type="domain" description="Rhodanese" evidence="1">
    <location>
        <begin position="33"/>
        <end position="123"/>
    </location>
</feature>
<dbReference type="EMBL" id="JBEUWX010000002">
    <property type="protein sequence ID" value="MFA9950707.1"/>
    <property type="molecule type" value="Genomic_DNA"/>
</dbReference>
<dbReference type="Proteomes" id="UP001574673">
    <property type="component" value="Unassembled WGS sequence"/>
</dbReference>
<accession>A0ABV4UGE9</accession>
<evidence type="ECO:0000313" key="3">
    <source>
        <dbReference type="Proteomes" id="UP001574673"/>
    </source>
</evidence>
<dbReference type="PROSITE" id="PS50206">
    <property type="entry name" value="RHODANESE_3"/>
    <property type="match status" value="1"/>
</dbReference>
<keyword evidence="3" id="KW-1185">Reference proteome</keyword>
<dbReference type="PANTHER" id="PTHR44086">
    <property type="entry name" value="THIOSULFATE SULFURTRANSFERASE RDL2, MITOCHONDRIAL-RELATED"/>
    <property type="match status" value="1"/>
</dbReference>
<dbReference type="Gene3D" id="3.40.250.10">
    <property type="entry name" value="Rhodanese-like domain"/>
    <property type="match status" value="1"/>
</dbReference>
<sequence length="127" mass="13859">MAAISGSLFLFLTFRRPDAKYMIDAARATQLINREDAAIVDVREMSEYVEGHLPQARNIPLGQLEQRLGDLEKRKDAPVILVCQSGGRSVEAGKKLAGLGFSRVYVLEGGVAAWRSAGMPLKKGSKK</sequence>
<evidence type="ECO:0000259" key="1">
    <source>
        <dbReference type="PROSITE" id="PS50206"/>
    </source>
</evidence>
<dbReference type="RefSeq" id="WP_418891746.1">
    <property type="nucleotide sequence ID" value="NZ_JBEUWX010000002.1"/>
</dbReference>
<dbReference type="Pfam" id="PF00581">
    <property type="entry name" value="Rhodanese"/>
    <property type="match status" value="1"/>
</dbReference>
<organism evidence="2 3">
    <name type="scientific">Dentiradicibacter hellwigii</name>
    <dbReference type="NCBI Taxonomy" id="3149053"/>
    <lineage>
        <taxon>Bacteria</taxon>
        <taxon>Pseudomonadati</taxon>
        <taxon>Pseudomonadota</taxon>
        <taxon>Betaproteobacteria</taxon>
        <taxon>Rhodocyclales</taxon>
        <taxon>Rhodocyclaceae</taxon>
        <taxon>Dentiradicibacter</taxon>
    </lineage>
</organism>
<dbReference type="InterPro" id="IPR001763">
    <property type="entry name" value="Rhodanese-like_dom"/>
</dbReference>
<proteinExistence type="predicted"/>